<reference evidence="5" key="1">
    <citation type="journal article" date="2006" name="Proc. Natl. Acad. Sci. U.S.A.">
        <title>The complete genome of Rhodococcus sp. RHA1 provides insights into a catabolic powerhouse.</title>
        <authorList>
            <person name="McLeod M.P."/>
            <person name="Warren R.L."/>
            <person name="Hsiao W.W.L."/>
            <person name="Araki N."/>
            <person name="Myhre M."/>
            <person name="Fernandes C."/>
            <person name="Miyazawa D."/>
            <person name="Wong W."/>
            <person name="Lillquist A.L."/>
            <person name="Wang D."/>
            <person name="Dosanjh M."/>
            <person name="Hara H."/>
            <person name="Petrescu A."/>
            <person name="Morin R.D."/>
            <person name="Yang G."/>
            <person name="Stott J.M."/>
            <person name="Schein J.E."/>
            <person name="Shin H."/>
            <person name="Smailus D."/>
            <person name="Siddiqui A.S."/>
            <person name="Marra M.A."/>
            <person name="Jones S.J.M."/>
            <person name="Holt R."/>
            <person name="Brinkman F.S.L."/>
            <person name="Miyauchi K."/>
            <person name="Fukuda M."/>
            <person name="Davies J.E."/>
            <person name="Mohn W.W."/>
            <person name="Eltis L.D."/>
        </authorList>
    </citation>
    <scope>NUCLEOTIDE SEQUENCE [LARGE SCALE GENOMIC DNA]</scope>
    <source>
        <strain evidence="5">RHA1</strain>
    </source>
</reference>
<dbReference type="PATRIC" id="fig|101510.16.peg.4503"/>
<name>Q0S880_RHOJR</name>
<feature type="domain" description="NAD-glutamate dehydrogenase catalytic" evidence="2">
    <location>
        <begin position="223"/>
        <end position="458"/>
    </location>
</feature>
<proteinExistence type="predicted"/>
<dbReference type="Pfam" id="PF21074">
    <property type="entry name" value="GDH_C"/>
    <property type="match status" value="1"/>
</dbReference>
<gene>
    <name evidence="4" type="ordered locus">RHA1_ro04470</name>
</gene>
<dbReference type="Pfam" id="PF21078">
    <property type="entry name" value="GDH_HM3"/>
    <property type="match status" value="1"/>
</dbReference>
<dbReference type="InterPro" id="IPR007780">
    <property type="entry name" value="NAD_Glu_DH_bac"/>
</dbReference>
<dbReference type="InterPro" id="IPR036291">
    <property type="entry name" value="NAD(P)-bd_dom_sf"/>
</dbReference>
<dbReference type="Proteomes" id="UP000008710">
    <property type="component" value="Chromosome"/>
</dbReference>
<dbReference type="eggNOG" id="COG2902">
    <property type="taxonomic scope" value="Bacteria"/>
</dbReference>
<dbReference type="RefSeq" id="WP_011596864.1">
    <property type="nucleotide sequence ID" value="NC_008268.1"/>
</dbReference>
<dbReference type="InterPro" id="IPR028971">
    <property type="entry name" value="NAD-GDH_cat"/>
</dbReference>
<protein>
    <submittedName>
        <fullName evidence="4">Possible NAD-dependent glutamate dehydrogenase, C-terminal</fullName>
    </submittedName>
</protein>
<feature type="compositionally biased region" description="Low complexity" evidence="1">
    <location>
        <begin position="1"/>
        <end position="12"/>
    </location>
</feature>
<dbReference type="SUPFAM" id="SSF51735">
    <property type="entry name" value="NAD(P)-binding Rossmann-fold domains"/>
    <property type="match status" value="1"/>
</dbReference>
<accession>Q0S880</accession>
<dbReference type="InterPro" id="IPR048381">
    <property type="entry name" value="GDH_C"/>
</dbReference>
<dbReference type="PANTHER" id="PTHR43403:SF1">
    <property type="entry name" value="NAD-SPECIFIC GLUTAMATE DEHYDROGENASE"/>
    <property type="match status" value="1"/>
</dbReference>
<dbReference type="HOGENOM" id="CLU_003404_2_0_11"/>
<dbReference type="SUPFAM" id="SSF53223">
    <property type="entry name" value="Aminoacid dehydrogenase-like, N-terminal domain"/>
    <property type="match status" value="1"/>
</dbReference>
<evidence type="ECO:0000313" key="4">
    <source>
        <dbReference type="EMBL" id="ABG96256.1"/>
    </source>
</evidence>
<feature type="region of interest" description="Disordered" evidence="1">
    <location>
        <begin position="1"/>
        <end position="20"/>
    </location>
</feature>
<dbReference type="OrthoDB" id="9758052at2"/>
<dbReference type="GO" id="GO:0004352">
    <property type="term" value="F:glutamate dehydrogenase (NAD+) activity"/>
    <property type="evidence" value="ECO:0007669"/>
    <property type="project" value="InterPro"/>
</dbReference>
<dbReference type="PANTHER" id="PTHR43403">
    <property type="entry name" value="NAD-SPECIFIC GLUTAMATE DEHYDROGENASE"/>
    <property type="match status" value="1"/>
</dbReference>
<organism evidence="4 5">
    <name type="scientific">Rhodococcus jostii (strain RHA1)</name>
    <dbReference type="NCBI Taxonomy" id="101510"/>
    <lineage>
        <taxon>Bacteria</taxon>
        <taxon>Bacillati</taxon>
        <taxon>Actinomycetota</taxon>
        <taxon>Actinomycetes</taxon>
        <taxon>Mycobacteriales</taxon>
        <taxon>Nocardiaceae</taxon>
        <taxon>Rhodococcus</taxon>
    </lineage>
</organism>
<dbReference type="InterPro" id="IPR049056">
    <property type="entry name" value="NAD_Glu_DH_HM3"/>
</dbReference>
<dbReference type="GO" id="GO:0004069">
    <property type="term" value="F:L-aspartate:2-oxoglutarate aminotransferase activity"/>
    <property type="evidence" value="ECO:0007669"/>
    <property type="project" value="InterPro"/>
</dbReference>
<evidence type="ECO:0000313" key="5">
    <source>
        <dbReference type="Proteomes" id="UP000008710"/>
    </source>
</evidence>
<dbReference type="Pfam" id="PF05088">
    <property type="entry name" value="Bac_GDH_CD"/>
    <property type="match status" value="1"/>
</dbReference>
<evidence type="ECO:0000259" key="3">
    <source>
        <dbReference type="Pfam" id="PF21074"/>
    </source>
</evidence>
<dbReference type="GO" id="GO:0006538">
    <property type="term" value="P:L-glutamate catabolic process"/>
    <property type="evidence" value="ECO:0007669"/>
    <property type="project" value="InterPro"/>
</dbReference>
<dbReference type="KEGG" id="rha:RHA1_ro04470"/>
<dbReference type="AlphaFoldDB" id="Q0S880"/>
<evidence type="ECO:0000259" key="2">
    <source>
        <dbReference type="Pfam" id="PF05088"/>
    </source>
</evidence>
<evidence type="ECO:0000256" key="1">
    <source>
        <dbReference type="SAM" id="MobiDB-lite"/>
    </source>
</evidence>
<feature type="domain" description="NAD-specific glutamate dehydrogenase C-terminal" evidence="3">
    <location>
        <begin position="714"/>
        <end position="1046"/>
    </location>
</feature>
<dbReference type="InterPro" id="IPR046346">
    <property type="entry name" value="Aminoacid_DH-like_N_sf"/>
</dbReference>
<sequence length="1049" mass="115209">MSSTTSTLALSLPEGYVEERDRPPVPDVAILDRLTADAFDLHVDTVGPNENRQLRVTLYSGDSTVSLERVLRLLGSLDLEVEGQRTSVFRRADGLVCRLYDFRVSAGPLVASAVASGSVEPESVLETFRAMWSGRAEADRFNVLVLAAGLDWREVVLLRAYARFLRQSALPYDQGRIEAVLLSRPEFASALVELFHAHFDPSRPGGGTSRDDDVEQCARRVELLLADVEGLDADRILRAYSGLVAATTRTNFYRDGALGPARPQLSLKFRSGEIDELPRPRPFYEVFVYSPDMEGVHLRYGPVARGGLRWSDRLDDYRTEILGLVKAQAVKNAVIVPAGAKGGFVVRNPSSTGQDCYRQFISGLLDVTDNLSDTAESVHPDGVVCRDGDDPYLVVAADKGTATFSYTANDVARTYDFWLGDAFASGGSVGYDHKKMGITAKGAWVSVTRHLAELGIDVDPTPRREQAWQERRRLFELPRSSWADYDRTLISEGGGVWSRESKSIPVSSQMRTALGLASSVTTLTPPEMIRAILAAPVDLLFNGGVGTDVKASSESHTDAGDKANDTVRIDAGRLRARAVAEGGNLGMTPLARIEFARTGGLVNTDALDNSAGVDCSDHEVNIKILLDSLPVDRRLDPVRRSDLLGSLTDDVSELVLANNRAQNRVLGDARSNAHRMVDVHARMVNDLVEKRGLDCDLEALPNPDGFAELSEAGVGLTSPELATLLAHAKLDLKAELEDTDVFSDGYFSERLGAYFPAALRSVLPVDAHPLRQEILATEIVNDIFARGGLTYAYRLREETGAGPADVVRAFVIASEVFGLAELWSDIAAAKLPPATEYELVVEARRLLDRASRWFLANRRQPLSVDAEIDDFRRHVHIHSGDVGGWLRGAEVLAMEDTRRSYDEAGVETSIARRIADGLYRFSLLDIVDVARELEHDVAEVAPLYFALSDHLGVDRWLIKVSALPRGERWHTLARVALRDDLYRSVRLLTRDVLSSGEPGDEPDSRILLWESTNRARIERARRTLSEIDAASTHDLASLSVAARHVRSMA</sequence>
<dbReference type="EMBL" id="CP000431">
    <property type="protein sequence ID" value="ABG96256.1"/>
    <property type="molecule type" value="Genomic_DNA"/>
</dbReference>